<dbReference type="PANTHER" id="PTHR35908">
    <property type="entry name" value="HYPOTHETICAL FUSION PROTEIN"/>
    <property type="match status" value="1"/>
</dbReference>
<proteinExistence type="predicted"/>
<dbReference type="InterPro" id="IPR041581">
    <property type="entry name" value="Glyoxalase_6"/>
</dbReference>
<reference evidence="3" key="1">
    <citation type="journal article" date="2019" name="Int. J. Syst. Evol. Microbiol.">
        <title>The Global Catalogue of Microorganisms (GCM) 10K type strain sequencing project: providing services to taxonomists for standard genome sequencing and annotation.</title>
        <authorList>
            <consortium name="The Broad Institute Genomics Platform"/>
            <consortium name="The Broad Institute Genome Sequencing Center for Infectious Disease"/>
            <person name="Wu L."/>
            <person name="Ma J."/>
        </authorList>
    </citation>
    <scope>NUCLEOTIDE SEQUENCE [LARGE SCALE GENOMIC DNA]</scope>
    <source>
        <strain evidence="3">CGMCC 4.7289</strain>
    </source>
</reference>
<dbReference type="SUPFAM" id="SSF54593">
    <property type="entry name" value="Glyoxalase/Bleomycin resistance protein/Dihydroxybiphenyl dioxygenase"/>
    <property type="match status" value="2"/>
</dbReference>
<evidence type="ECO:0000313" key="3">
    <source>
        <dbReference type="Proteomes" id="UP001595816"/>
    </source>
</evidence>
<dbReference type="PROSITE" id="PS51819">
    <property type="entry name" value="VOC"/>
    <property type="match status" value="1"/>
</dbReference>
<protein>
    <submittedName>
        <fullName evidence="2">VOC family protein</fullName>
    </submittedName>
</protein>
<dbReference type="RefSeq" id="WP_253752194.1">
    <property type="nucleotide sequence ID" value="NZ_JAMZDZ010000001.1"/>
</dbReference>
<name>A0ABV8LRD0_9ACTN</name>
<dbReference type="PANTHER" id="PTHR35908:SF1">
    <property type="entry name" value="CONSERVED PROTEIN"/>
    <property type="match status" value="1"/>
</dbReference>
<sequence length="236" mass="25424">MIGKLSEIVLDTPDVVGLSAFYRDLAGFEVISTDDDWITTQTPEGWKVAFQLAPDLVAPRWPDPAYPQQMHLDLVVADLPAGIERAEKLGATRLPGGGETFSVFADPSGHPFCLCQRDGVDGVGLADLMIDSPDGATLARFYAELLGMKTTYEGPEGAMISAEGQPAVCFQNVGVYTAPRWPDPAYPQQYHLDVTVADAEEGERQVLALGATKLPGGGQDFRVFADPVGHPFCLVW</sequence>
<dbReference type="InterPro" id="IPR037523">
    <property type="entry name" value="VOC_core"/>
</dbReference>
<dbReference type="CDD" id="cd06587">
    <property type="entry name" value="VOC"/>
    <property type="match status" value="1"/>
</dbReference>
<dbReference type="InterPro" id="IPR029068">
    <property type="entry name" value="Glyas_Bleomycin-R_OHBP_Dase"/>
</dbReference>
<evidence type="ECO:0000313" key="2">
    <source>
        <dbReference type="EMBL" id="MFC4132938.1"/>
    </source>
</evidence>
<evidence type="ECO:0000259" key="1">
    <source>
        <dbReference type="PROSITE" id="PS51819"/>
    </source>
</evidence>
<keyword evidence="3" id="KW-1185">Reference proteome</keyword>
<accession>A0ABV8LRD0</accession>
<dbReference type="Gene3D" id="3.10.180.10">
    <property type="entry name" value="2,3-Dihydroxybiphenyl 1,2-Dioxygenase, domain 1"/>
    <property type="match status" value="2"/>
</dbReference>
<dbReference type="Pfam" id="PF18029">
    <property type="entry name" value="Glyoxalase_6"/>
    <property type="match status" value="2"/>
</dbReference>
<comment type="caution">
    <text evidence="2">The sequence shown here is derived from an EMBL/GenBank/DDBJ whole genome shotgun (WGS) entry which is preliminary data.</text>
</comment>
<dbReference type="Proteomes" id="UP001595816">
    <property type="component" value="Unassembled WGS sequence"/>
</dbReference>
<feature type="domain" description="VOC" evidence="1">
    <location>
        <begin position="4"/>
        <end position="117"/>
    </location>
</feature>
<organism evidence="2 3">
    <name type="scientific">Hamadaea flava</name>
    <dbReference type="NCBI Taxonomy" id="1742688"/>
    <lineage>
        <taxon>Bacteria</taxon>
        <taxon>Bacillati</taxon>
        <taxon>Actinomycetota</taxon>
        <taxon>Actinomycetes</taxon>
        <taxon>Micromonosporales</taxon>
        <taxon>Micromonosporaceae</taxon>
        <taxon>Hamadaea</taxon>
    </lineage>
</organism>
<gene>
    <name evidence="2" type="ORF">ACFOZ4_20195</name>
</gene>
<dbReference type="EMBL" id="JBHSAY010000009">
    <property type="protein sequence ID" value="MFC4132938.1"/>
    <property type="molecule type" value="Genomic_DNA"/>
</dbReference>